<comment type="caution">
    <text evidence="2">The sequence shown here is derived from an EMBL/GenBank/DDBJ whole genome shotgun (WGS) entry which is preliminary data.</text>
</comment>
<evidence type="ECO:0000256" key="1">
    <source>
        <dbReference type="SAM" id="MobiDB-lite"/>
    </source>
</evidence>
<reference evidence="2" key="1">
    <citation type="submission" date="2023-07" db="EMBL/GenBank/DDBJ databases">
        <title>Sorghum-associated microbial communities from plants grown in Nebraska, USA.</title>
        <authorList>
            <person name="Schachtman D."/>
        </authorList>
    </citation>
    <scope>NUCLEOTIDE SEQUENCE</scope>
    <source>
        <strain evidence="2">BE330</strain>
    </source>
</reference>
<dbReference type="AlphaFoldDB" id="A0AAE3XEC5"/>
<evidence type="ECO:0008006" key="4">
    <source>
        <dbReference type="Google" id="ProtNLM"/>
    </source>
</evidence>
<name>A0AAE3XEC5_9DEIO</name>
<accession>A0AAE3XEC5</accession>
<sequence>MKKRLSLVICCLILGLSSCRDSTQQQATESEAPLETVQDPPRTAPLAEQPADLIREECLNDLRGKVEAPNASYDPANLPQFAGGRWTWNSEVGEFTGGAEVQRSFKCVVSGATMASAVISTTLP</sequence>
<proteinExistence type="predicted"/>
<gene>
    <name evidence="2" type="ORF">J2Y00_003459</name>
</gene>
<feature type="region of interest" description="Disordered" evidence="1">
    <location>
        <begin position="21"/>
        <end position="49"/>
    </location>
</feature>
<evidence type="ECO:0000313" key="2">
    <source>
        <dbReference type="EMBL" id="MDR6219852.1"/>
    </source>
</evidence>
<protein>
    <recommendedName>
        <fullName evidence="4">Lipoprotein</fullName>
    </recommendedName>
</protein>
<dbReference type="Proteomes" id="UP001185331">
    <property type="component" value="Unassembled WGS sequence"/>
</dbReference>
<dbReference type="EMBL" id="JAVDQK010000009">
    <property type="protein sequence ID" value="MDR6219852.1"/>
    <property type="molecule type" value="Genomic_DNA"/>
</dbReference>
<dbReference type="RefSeq" id="WP_309856013.1">
    <property type="nucleotide sequence ID" value="NZ_JAVDQJ010000008.1"/>
</dbReference>
<dbReference type="PROSITE" id="PS51257">
    <property type="entry name" value="PROKAR_LIPOPROTEIN"/>
    <property type="match status" value="1"/>
</dbReference>
<evidence type="ECO:0000313" key="3">
    <source>
        <dbReference type="Proteomes" id="UP001185331"/>
    </source>
</evidence>
<organism evidence="2 3">
    <name type="scientific">Deinococcus soli</name>
    <name type="common">ex Cha et al. 2016</name>
    <dbReference type="NCBI Taxonomy" id="1309411"/>
    <lineage>
        <taxon>Bacteria</taxon>
        <taxon>Thermotogati</taxon>
        <taxon>Deinococcota</taxon>
        <taxon>Deinococci</taxon>
        <taxon>Deinococcales</taxon>
        <taxon>Deinococcaceae</taxon>
        <taxon>Deinococcus</taxon>
    </lineage>
</organism>